<dbReference type="Gene3D" id="3.40.50.10320">
    <property type="entry name" value="LmbE-like"/>
    <property type="match status" value="1"/>
</dbReference>
<protein>
    <submittedName>
        <fullName evidence="2">LmbE family N-acetylglucosaminyl deacetylase</fullName>
    </submittedName>
</protein>
<keyword evidence="1" id="KW-0862">Zinc</keyword>
<dbReference type="InterPro" id="IPR024078">
    <property type="entry name" value="LmbE-like_dom_sf"/>
</dbReference>
<sequence length="209" mass="23126">MHLPSGPLTVLAIGAHPDDIEIGCGGALLSLERRGAVDVRMLVMTGTEERRAEARHGARLFGASREPVLPGLLDARLPEHWGAVKDAMHDFRDSSPSPDIVFAPRVDDAHQDHALVGSLASTVWRGPLLLHYEIPKWDGDQGRPNVYLPLADDVAVDKVGRLNEAYPSQHSRVWWDDEFFFSILRLRGAEAATRYAEAFTTRKLTFALS</sequence>
<dbReference type="InterPro" id="IPR003737">
    <property type="entry name" value="GlcNAc_PI_deacetylase-related"/>
</dbReference>
<dbReference type="Proteomes" id="UP000221369">
    <property type="component" value="Unassembled WGS sequence"/>
</dbReference>
<keyword evidence="3" id="KW-1185">Reference proteome</keyword>
<accession>A0A2A9DWD3</accession>
<evidence type="ECO:0000313" key="3">
    <source>
        <dbReference type="Proteomes" id="UP000221369"/>
    </source>
</evidence>
<organism evidence="2 3">
    <name type="scientific">Paramicrobacterium agarici</name>
    <dbReference type="NCBI Taxonomy" id="630514"/>
    <lineage>
        <taxon>Bacteria</taxon>
        <taxon>Bacillati</taxon>
        <taxon>Actinomycetota</taxon>
        <taxon>Actinomycetes</taxon>
        <taxon>Micrococcales</taxon>
        <taxon>Microbacteriaceae</taxon>
        <taxon>Paramicrobacterium</taxon>
    </lineage>
</organism>
<dbReference type="SUPFAM" id="SSF102588">
    <property type="entry name" value="LmbE-like"/>
    <property type="match status" value="1"/>
</dbReference>
<reference evidence="2 3" key="1">
    <citation type="submission" date="2017-10" db="EMBL/GenBank/DDBJ databases">
        <title>Sequencing the genomes of 1000 actinobacteria strains.</title>
        <authorList>
            <person name="Klenk H.-P."/>
        </authorList>
    </citation>
    <scope>NUCLEOTIDE SEQUENCE [LARGE SCALE GENOMIC DNA]</scope>
    <source>
        <strain evidence="2 3">DSM 21798</strain>
    </source>
</reference>
<dbReference type="GO" id="GO:0016811">
    <property type="term" value="F:hydrolase activity, acting on carbon-nitrogen (but not peptide) bonds, in linear amides"/>
    <property type="evidence" value="ECO:0007669"/>
    <property type="project" value="TreeGrafter"/>
</dbReference>
<dbReference type="PANTHER" id="PTHR12993:SF30">
    <property type="entry name" value="N-ACETYL-ALPHA-D-GLUCOSAMINYL L-MALATE DEACETYLASE 1"/>
    <property type="match status" value="1"/>
</dbReference>
<gene>
    <name evidence="2" type="ORF">ATJ78_1374</name>
</gene>
<dbReference type="EMBL" id="PDJE01000001">
    <property type="protein sequence ID" value="PFG30445.1"/>
    <property type="molecule type" value="Genomic_DNA"/>
</dbReference>
<name>A0A2A9DWD3_9MICO</name>
<dbReference type="GO" id="GO:0016137">
    <property type="term" value="P:glycoside metabolic process"/>
    <property type="evidence" value="ECO:0007669"/>
    <property type="project" value="UniProtKB-ARBA"/>
</dbReference>
<proteinExistence type="predicted"/>
<evidence type="ECO:0000256" key="1">
    <source>
        <dbReference type="ARBA" id="ARBA00022833"/>
    </source>
</evidence>
<comment type="caution">
    <text evidence="2">The sequence shown here is derived from an EMBL/GenBank/DDBJ whole genome shotgun (WGS) entry which is preliminary data.</text>
</comment>
<dbReference type="PANTHER" id="PTHR12993">
    <property type="entry name" value="N-ACETYLGLUCOSAMINYL-PHOSPHATIDYLINOSITOL DE-N-ACETYLASE-RELATED"/>
    <property type="match status" value="1"/>
</dbReference>
<dbReference type="AlphaFoldDB" id="A0A2A9DWD3"/>
<dbReference type="Pfam" id="PF02585">
    <property type="entry name" value="PIG-L"/>
    <property type="match status" value="1"/>
</dbReference>
<evidence type="ECO:0000313" key="2">
    <source>
        <dbReference type="EMBL" id="PFG30445.1"/>
    </source>
</evidence>